<comment type="caution">
    <text evidence="3">The sequence shown here is derived from an EMBL/GenBank/DDBJ whole genome shotgun (WGS) entry which is preliminary data.</text>
</comment>
<feature type="coiled-coil region" evidence="1">
    <location>
        <begin position="267"/>
        <end position="338"/>
    </location>
</feature>
<proteinExistence type="predicted"/>
<dbReference type="OMA" id="CISACKR"/>
<dbReference type="GeneID" id="39729963"/>
<accession>A0A1J1GN97</accession>
<dbReference type="VEuPathDB" id="PlasmoDB:PGAL8A_00143900"/>
<evidence type="ECO:0000313" key="3">
    <source>
        <dbReference type="EMBL" id="CRG93733.1"/>
    </source>
</evidence>
<dbReference type="AlphaFoldDB" id="A0A1J1GN97"/>
<sequence>MEIKKKKETNNNRKVSESKSKLSDILLKKNHIENYINYSLKENENSYKQNKINNMKDNKVDKNALEIQLKKLTEHLYSLKFKLEKEKKKEKKKKHCIINNIDEPKEKDITTKNRKDLIISKKNHDITERVFPNDKLVHNNTEREISMTKYIPELIKTIEIYKNRTLEEQRNKKYIIEKYENILRNIKKQHIDEISEIKNNILEDVDFLIQKYRKIALELLEITKKKEKEKKEEQKKITEVCINACKKFEEDVKNKAKISLEEYKSYMLTLINNVKKEKEALEKKINELKKKTEEEKCHTEKRVFHACENKIKEEHNLNKELKNRLVLQKEEQNVLINNIYSKVDKQIKIYEENIIKIFHNILINNNINMSISELCNCIKDTMDEQYKNDDLDNSIKNQDKVEEKLKIKYGFVSVFDK</sequence>
<protein>
    <submittedName>
        <fullName evidence="3">Uncharacterized protein</fullName>
    </submittedName>
</protein>
<organism evidence="3 4">
    <name type="scientific">Plasmodium gallinaceum</name>
    <dbReference type="NCBI Taxonomy" id="5849"/>
    <lineage>
        <taxon>Eukaryota</taxon>
        <taxon>Sar</taxon>
        <taxon>Alveolata</taxon>
        <taxon>Apicomplexa</taxon>
        <taxon>Aconoidasida</taxon>
        <taxon>Haemosporida</taxon>
        <taxon>Plasmodiidae</taxon>
        <taxon>Plasmodium</taxon>
        <taxon>Plasmodium (Haemamoeba)</taxon>
    </lineage>
</organism>
<keyword evidence="4" id="KW-1185">Reference proteome</keyword>
<dbReference type="OrthoDB" id="385933at2759"/>
<dbReference type="Proteomes" id="UP000220797">
    <property type="component" value="Unassembled WGS sequence"/>
</dbReference>
<dbReference type="EMBL" id="CVMV01000019">
    <property type="protein sequence ID" value="CRG93733.1"/>
    <property type="molecule type" value="Genomic_DNA"/>
</dbReference>
<evidence type="ECO:0000256" key="2">
    <source>
        <dbReference type="SAM" id="MobiDB-lite"/>
    </source>
</evidence>
<reference evidence="3" key="1">
    <citation type="submission" date="2015-04" db="EMBL/GenBank/DDBJ databases">
        <authorList>
            <consortium name="Pathogen Informatics"/>
        </authorList>
    </citation>
    <scope>NUCLEOTIDE SEQUENCE [LARGE SCALE GENOMIC DNA]</scope>
    <source>
        <strain evidence="3">8A</strain>
    </source>
</reference>
<gene>
    <name evidence="3" type="ORF">PGAL8A_00143900</name>
</gene>
<keyword evidence="1" id="KW-0175">Coiled coil</keyword>
<dbReference type="RefSeq" id="XP_028526555.1">
    <property type="nucleotide sequence ID" value="XM_028674977.1"/>
</dbReference>
<evidence type="ECO:0000256" key="1">
    <source>
        <dbReference type="SAM" id="Coils"/>
    </source>
</evidence>
<evidence type="ECO:0000313" key="4">
    <source>
        <dbReference type="Proteomes" id="UP000220797"/>
    </source>
</evidence>
<name>A0A1J1GN97_PLAGA</name>
<feature type="region of interest" description="Disordered" evidence="2">
    <location>
        <begin position="1"/>
        <end position="20"/>
    </location>
</feature>